<dbReference type="Pfam" id="PF13561">
    <property type="entry name" value="adh_short_C2"/>
    <property type="match status" value="1"/>
</dbReference>
<keyword evidence="5" id="KW-1185">Reference proteome</keyword>
<comment type="similarity">
    <text evidence="1">Belongs to the short-chain dehydrogenases/reductases (SDR) family.</text>
</comment>
<keyword evidence="2" id="KW-0521">NADP</keyword>
<dbReference type="CDD" id="cd05233">
    <property type="entry name" value="SDR_c"/>
    <property type="match status" value="1"/>
</dbReference>
<dbReference type="GO" id="GO:0016491">
    <property type="term" value="F:oxidoreductase activity"/>
    <property type="evidence" value="ECO:0007669"/>
    <property type="project" value="UniProtKB-KW"/>
</dbReference>
<sequence>MADLSTTSLVGRVAIVTGGTRNIGGGISKELALRGAYVAMVYQNPATSAAAEAYARELESLGGGRVVAILADVADASSPARIVKETLEKLKVEKIDIVINNAAIGDWTPTEDITLERYAAVMDTNVRAPIMLVQAALPYIPSGGRIINISSFATRGVNIGPGIPPMPLYVASKIALEGLTQNWAVEFGQSRGITANSVSVGFVETDIIASMPEEQKAIIREGNAWRVAAAPRPGTPDDIAQVVAFLASEGSRWVTASTVSANGGTIVI</sequence>
<dbReference type="Gene3D" id="3.40.50.720">
    <property type="entry name" value="NAD(P)-binding Rossmann-like Domain"/>
    <property type="match status" value="1"/>
</dbReference>
<evidence type="ECO:0000256" key="1">
    <source>
        <dbReference type="ARBA" id="ARBA00006484"/>
    </source>
</evidence>
<keyword evidence="3" id="KW-0560">Oxidoreductase</keyword>
<evidence type="ECO:0000256" key="3">
    <source>
        <dbReference type="ARBA" id="ARBA00023002"/>
    </source>
</evidence>
<comment type="caution">
    <text evidence="4">The sequence shown here is derived from an EMBL/GenBank/DDBJ whole genome shotgun (WGS) entry which is preliminary data.</text>
</comment>
<dbReference type="PANTHER" id="PTHR43639">
    <property type="entry name" value="OXIDOREDUCTASE, SHORT-CHAIN DEHYDROGENASE/REDUCTASE FAMILY (AFU_ORTHOLOGUE AFUA_5G02870)"/>
    <property type="match status" value="1"/>
</dbReference>
<dbReference type="SUPFAM" id="SSF51735">
    <property type="entry name" value="NAD(P)-binding Rossmann-fold domains"/>
    <property type="match status" value="1"/>
</dbReference>
<accession>A0AA39Y9W9</accession>
<dbReference type="EMBL" id="JAULSV010000003">
    <property type="protein sequence ID" value="KAK0648734.1"/>
    <property type="molecule type" value="Genomic_DNA"/>
</dbReference>
<dbReference type="PRINTS" id="PR00081">
    <property type="entry name" value="GDHRDH"/>
</dbReference>
<dbReference type="InterPro" id="IPR036291">
    <property type="entry name" value="NAD(P)-bd_dom_sf"/>
</dbReference>
<dbReference type="PRINTS" id="PR00080">
    <property type="entry name" value="SDRFAMILY"/>
</dbReference>
<organism evidence="4 5">
    <name type="scientific">Cercophora newfieldiana</name>
    <dbReference type="NCBI Taxonomy" id="92897"/>
    <lineage>
        <taxon>Eukaryota</taxon>
        <taxon>Fungi</taxon>
        <taxon>Dikarya</taxon>
        <taxon>Ascomycota</taxon>
        <taxon>Pezizomycotina</taxon>
        <taxon>Sordariomycetes</taxon>
        <taxon>Sordariomycetidae</taxon>
        <taxon>Sordariales</taxon>
        <taxon>Lasiosphaeriaceae</taxon>
        <taxon>Cercophora</taxon>
    </lineage>
</organism>
<evidence type="ECO:0008006" key="6">
    <source>
        <dbReference type="Google" id="ProtNLM"/>
    </source>
</evidence>
<evidence type="ECO:0000313" key="5">
    <source>
        <dbReference type="Proteomes" id="UP001174936"/>
    </source>
</evidence>
<dbReference type="Proteomes" id="UP001174936">
    <property type="component" value="Unassembled WGS sequence"/>
</dbReference>
<dbReference type="PANTHER" id="PTHR43639:SF1">
    <property type="entry name" value="SHORT-CHAIN DEHYDROGENASE_REDUCTASE FAMILY PROTEIN"/>
    <property type="match status" value="1"/>
</dbReference>
<evidence type="ECO:0000313" key="4">
    <source>
        <dbReference type="EMBL" id="KAK0648734.1"/>
    </source>
</evidence>
<dbReference type="FunFam" id="3.40.50.720:FF:000084">
    <property type="entry name" value="Short-chain dehydrogenase reductase"/>
    <property type="match status" value="1"/>
</dbReference>
<proteinExistence type="inferred from homology"/>
<dbReference type="InterPro" id="IPR002347">
    <property type="entry name" value="SDR_fam"/>
</dbReference>
<dbReference type="AlphaFoldDB" id="A0AA39Y9W9"/>
<evidence type="ECO:0000256" key="2">
    <source>
        <dbReference type="ARBA" id="ARBA00022857"/>
    </source>
</evidence>
<gene>
    <name evidence="4" type="ORF">B0T16DRAFT_371257</name>
</gene>
<protein>
    <recommendedName>
        <fullName evidence="6">NAD(P)-binding protein</fullName>
    </recommendedName>
</protein>
<reference evidence="4" key="1">
    <citation type="submission" date="2023-06" db="EMBL/GenBank/DDBJ databases">
        <title>Genome-scale phylogeny and comparative genomics of the fungal order Sordariales.</title>
        <authorList>
            <consortium name="Lawrence Berkeley National Laboratory"/>
            <person name="Hensen N."/>
            <person name="Bonometti L."/>
            <person name="Westerberg I."/>
            <person name="Brannstrom I.O."/>
            <person name="Guillou S."/>
            <person name="Cros-Aarteil S."/>
            <person name="Calhoun S."/>
            <person name="Haridas S."/>
            <person name="Kuo A."/>
            <person name="Mondo S."/>
            <person name="Pangilinan J."/>
            <person name="Riley R."/>
            <person name="Labutti K."/>
            <person name="Andreopoulos B."/>
            <person name="Lipzen A."/>
            <person name="Chen C."/>
            <person name="Yanf M."/>
            <person name="Daum C."/>
            <person name="Ng V."/>
            <person name="Clum A."/>
            <person name="Steindorff A."/>
            <person name="Ohm R."/>
            <person name="Martin F."/>
            <person name="Silar P."/>
            <person name="Natvig D."/>
            <person name="Lalanne C."/>
            <person name="Gautier V."/>
            <person name="Ament-Velasquez S.L."/>
            <person name="Kruys A."/>
            <person name="Hutchinson M.I."/>
            <person name="Powell A.J."/>
            <person name="Barry K."/>
            <person name="Miller A.N."/>
            <person name="Grigoriev I.V."/>
            <person name="Debuchy R."/>
            <person name="Gladieux P."/>
            <person name="Thoren M.H."/>
            <person name="Johannesson H."/>
        </authorList>
    </citation>
    <scope>NUCLEOTIDE SEQUENCE</scope>
    <source>
        <strain evidence="4">SMH2532-1</strain>
    </source>
</reference>
<name>A0AA39Y9W9_9PEZI</name>